<keyword evidence="3" id="KW-0704">Schiff base</keyword>
<comment type="subcellular location">
    <subcellularLocation>
        <location evidence="1">Cytoplasm</location>
    </subcellularLocation>
</comment>
<dbReference type="AlphaFoldDB" id="A0A0F9DFT3"/>
<dbReference type="GO" id="GO:0016832">
    <property type="term" value="F:aldehyde-lyase activity"/>
    <property type="evidence" value="ECO:0007669"/>
    <property type="project" value="InterPro"/>
</dbReference>
<dbReference type="InterPro" id="IPR033919">
    <property type="entry name" value="TSA/FSA_arc/bac"/>
</dbReference>
<dbReference type="GO" id="GO:0005975">
    <property type="term" value="P:carbohydrate metabolic process"/>
    <property type="evidence" value="ECO:0007669"/>
    <property type="project" value="InterPro"/>
</dbReference>
<dbReference type="InterPro" id="IPR013785">
    <property type="entry name" value="Aldolase_TIM"/>
</dbReference>
<keyword evidence="2" id="KW-0963">Cytoplasm</keyword>
<reference evidence="4" key="1">
    <citation type="journal article" date="2015" name="Nature">
        <title>Complex archaea that bridge the gap between prokaryotes and eukaryotes.</title>
        <authorList>
            <person name="Spang A."/>
            <person name="Saw J.H."/>
            <person name="Jorgensen S.L."/>
            <person name="Zaremba-Niedzwiedzka K."/>
            <person name="Martijn J."/>
            <person name="Lind A.E."/>
            <person name="van Eijk R."/>
            <person name="Schleper C."/>
            <person name="Guy L."/>
            <person name="Ettema T.J."/>
        </authorList>
    </citation>
    <scope>NUCLEOTIDE SEQUENCE</scope>
</reference>
<accession>A0A0F9DFT3</accession>
<evidence type="ECO:0000313" key="4">
    <source>
        <dbReference type="EMBL" id="KKL10873.1"/>
    </source>
</evidence>
<dbReference type="GO" id="GO:0005737">
    <property type="term" value="C:cytoplasm"/>
    <property type="evidence" value="ECO:0007669"/>
    <property type="project" value="UniProtKB-SubCell"/>
</dbReference>
<name>A0A0F9DFT3_9ZZZZ</name>
<dbReference type="SUPFAM" id="SSF51569">
    <property type="entry name" value="Aldolase"/>
    <property type="match status" value="1"/>
</dbReference>
<gene>
    <name evidence="4" type="ORF">LCGC14_2551460</name>
</gene>
<dbReference type="NCBIfam" id="TIGR00875">
    <property type="entry name" value="fsa_talC_mipB"/>
    <property type="match status" value="1"/>
</dbReference>
<comment type="caution">
    <text evidence="4">The sequence shown here is derived from an EMBL/GenBank/DDBJ whole genome shotgun (WGS) entry which is preliminary data.</text>
</comment>
<dbReference type="EMBL" id="LAZR01041887">
    <property type="protein sequence ID" value="KKL10873.1"/>
    <property type="molecule type" value="Genomic_DNA"/>
</dbReference>
<protein>
    <recommendedName>
        <fullName evidence="5">Transaldolase</fullName>
    </recommendedName>
</protein>
<dbReference type="CDD" id="cd00956">
    <property type="entry name" value="Transaldolase_FSA"/>
    <property type="match status" value="1"/>
</dbReference>
<proteinExistence type="predicted"/>
<evidence type="ECO:0000256" key="2">
    <source>
        <dbReference type="ARBA" id="ARBA00022490"/>
    </source>
</evidence>
<feature type="non-terminal residue" evidence="4">
    <location>
        <position position="1"/>
    </location>
</feature>
<dbReference type="FunFam" id="3.20.20.70:FF:000018">
    <property type="entry name" value="Probable transaldolase"/>
    <property type="match status" value="1"/>
</dbReference>
<evidence type="ECO:0000256" key="3">
    <source>
        <dbReference type="ARBA" id="ARBA00023270"/>
    </source>
</evidence>
<organism evidence="4">
    <name type="scientific">marine sediment metagenome</name>
    <dbReference type="NCBI Taxonomy" id="412755"/>
    <lineage>
        <taxon>unclassified sequences</taxon>
        <taxon>metagenomes</taxon>
        <taxon>ecological metagenomes</taxon>
    </lineage>
</organism>
<dbReference type="InterPro" id="IPR004731">
    <property type="entry name" value="Transaldolase_3B/F6P_aldolase"/>
</dbReference>
<dbReference type="Pfam" id="PF00923">
    <property type="entry name" value="TAL_FSA"/>
    <property type="match status" value="1"/>
</dbReference>
<evidence type="ECO:0008006" key="5">
    <source>
        <dbReference type="Google" id="ProtNLM"/>
    </source>
</evidence>
<dbReference type="InterPro" id="IPR001585">
    <property type="entry name" value="TAL/FSA"/>
</dbReference>
<evidence type="ECO:0000256" key="1">
    <source>
        <dbReference type="ARBA" id="ARBA00004496"/>
    </source>
</evidence>
<sequence length="213" mass="23282">EIYLDTANIEEIKKATEWGIIDGVTTNPSSIAREGKDLEVLIKEMTNIIDGPICAEPVATETERIVSEAEKLAKFHKNVVIKTPATLEGLKTVRSLSKKGIRTGVTLIFSSSQALLAAKAGATYSFLFVGRLEDVGQEGMNVVRKIVQIYGNYGFKTEVIVASIRNPLQVEKAALCGAEGVTIPFNVLERLIKHPLTDKGIERFLSDGRKIPK</sequence>
<dbReference type="PANTHER" id="PTHR10683:SF40">
    <property type="entry name" value="FRUCTOSE-6-PHOSPHATE ALDOLASE 1-RELATED"/>
    <property type="match status" value="1"/>
</dbReference>
<dbReference type="PANTHER" id="PTHR10683">
    <property type="entry name" value="TRANSALDOLASE"/>
    <property type="match status" value="1"/>
</dbReference>
<dbReference type="Gene3D" id="3.20.20.70">
    <property type="entry name" value="Aldolase class I"/>
    <property type="match status" value="1"/>
</dbReference>